<evidence type="ECO:0000313" key="1">
    <source>
        <dbReference type="EMBL" id="KAK5977916.1"/>
    </source>
</evidence>
<dbReference type="Proteomes" id="UP001331761">
    <property type="component" value="Unassembled WGS sequence"/>
</dbReference>
<sequence>MDSSLKHRNKGPSAPLPSVTRLMSSSILDNDGLGLLKKIHDVLVVKAPEAIELLDQFL</sequence>
<protein>
    <submittedName>
        <fullName evidence="1">Uncharacterized protein</fullName>
    </submittedName>
</protein>
<gene>
    <name evidence="1" type="ORF">GCK32_022729</name>
</gene>
<comment type="caution">
    <text evidence="1">The sequence shown here is derived from an EMBL/GenBank/DDBJ whole genome shotgun (WGS) entry which is preliminary data.</text>
</comment>
<evidence type="ECO:0000313" key="2">
    <source>
        <dbReference type="Proteomes" id="UP001331761"/>
    </source>
</evidence>
<feature type="non-terminal residue" evidence="1">
    <location>
        <position position="58"/>
    </location>
</feature>
<accession>A0AAN8FDW3</accession>
<organism evidence="1 2">
    <name type="scientific">Trichostrongylus colubriformis</name>
    <name type="common">Black scour worm</name>
    <dbReference type="NCBI Taxonomy" id="6319"/>
    <lineage>
        <taxon>Eukaryota</taxon>
        <taxon>Metazoa</taxon>
        <taxon>Ecdysozoa</taxon>
        <taxon>Nematoda</taxon>
        <taxon>Chromadorea</taxon>
        <taxon>Rhabditida</taxon>
        <taxon>Rhabditina</taxon>
        <taxon>Rhabditomorpha</taxon>
        <taxon>Strongyloidea</taxon>
        <taxon>Trichostrongylidae</taxon>
        <taxon>Trichostrongylus</taxon>
    </lineage>
</organism>
<keyword evidence="2" id="KW-1185">Reference proteome</keyword>
<reference evidence="1 2" key="1">
    <citation type="submission" date="2019-10" db="EMBL/GenBank/DDBJ databases">
        <title>Assembly and Annotation for the nematode Trichostrongylus colubriformis.</title>
        <authorList>
            <person name="Martin J."/>
        </authorList>
    </citation>
    <scope>NUCLEOTIDE SEQUENCE [LARGE SCALE GENOMIC DNA]</scope>
    <source>
        <strain evidence="1">G859</strain>
        <tissue evidence="1">Whole worm</tissue>
    </source>
</reference>
<proteinExistence type="predicted"/>
<dbReference type="EMBL" id="WIXE01010056">
    <property type="protein sequence ID" value="KAK5977916.1"/>
    <property type="molecule type" value="Genomic_DNA"/>
</dbReference>
<name>A0AAN8FDW3_TRICO</name>
<dbReference type="AlphaFoldDB" id="A0AAN8FDW3"/>